<dbReference type="Pfam" id="PF14065">
    <property type="entry name" value="Pvc16_N"/>
    <property type="match status" value="1"/>
</dbReference>
<feature type="domain" description="Pvc16 N-terminal" evidence="1">
    <location>
        <begin position="9"/>
        <end position="190"/>
    </location>
</feature>
<evidence type="ECO:0000313" key="2">
    <source>
        <dbReference type="EMBL" id="MBP2477018.1"/>
    </source>
</evidence>
<sequence length="402" mass="43150">MSNTLAIATVTQALCGFLARSLDVAVGVDVKAARPPADPPGDPTITVFLYRVTPNGSLRNVDAPTRGPDGAVLRRPQAALDLHYLISFYGEEATLMPQRLLGSVVRALHEEPVLAREDIESAAQLVHLAGSDLAASPHRVRFTPAQLDLDDTSKLWSMLFQTPYAVSLCYLASVVLVDGRSTPQAGKPVLRRHFQVEPFIRPVVEEVLSLPPGAPVGTPPEPAPITADRDLVLLGQHLGRPEPTALVGGLPAPVRRVSDAQVVLGQPPDLRPGVHTVQLRYTVALDPPRPLLESNALPYVRRPRVRSAEQRPDGVRVRLDLAVGKAQRAVLLLDGVGTGAPSYQFTGPFPLHDEDGPVHEFTTAVSGVEPGRYLVRVQVDGAQSPLEHRDGAFTGPVVRITG</sequence>
<accession>A0ABS5AKB2</accession>
<proteinExistence type="predicted"/>
<organism evidence="2 3">
    <name type="scientific">Crossiella equi</name>
    <dbReference type="NCBI Taxonomy" id="130796"/>
    <lineage>
        <taxon>Bacteria</taxon>
        <taxon>Bacillati</taxon>
        <taxon>Actinomycetota</taxon>
        <taxon>Actinomycetes</taxon>
        <taxon>Pseudonocardiales</taxon>
        <taxon>Pseudonocardiaceae</taxon>
        <taxon>Crossiella</taxon>
    </lineage>
</organism>
<reference evidence="2 3" key="1">
    <citation type="submission" date="2021-03" db="EMBL/GenBank/DDBJ databases">
        <title>Sequencing the genomes of 1000 actinobacteria strains.</title>
        <authorList>
            <person name="Klenk H.-P."/>
        </authorList>
    </citation>
    <scope>NUCLEOTIDE SEQUENCE [LARGE SCALE GENOMIC DNA]</scope>
    <source>
        <strain evidence="2 3">DSM 44580</strain>
    </source>
</reference>
<gene>
    <name evidence="2" type="ORF">JOF53_005890</name>
</gene>
<dbReference type="InterPro" id="IPR025351">
    <property type="entry name" value="Pvc16_N"/>
</dbReference>
<evidence type="ECO:0000259" key="1">
    <source>
        <dbReference type="Pfam" id="PF14065"/>
    </source>
</evidence>
<dbReference type="EMBL" id="JAGIOO010000001">
    <property type="protein sequence ID" value="MBP2477018.1"/>
    <property type="molecule type" value="Genomic_DNA"/>
</dbReference>
<dbReference type="RefSeq" id="WP_086786989.1">
    <property type="nucleotide sequence ID" value="NZ_JAGIOO010000001.1"/>
</dbReference>
<protein>
    <recommendedName>
        <fullName evidence="1">Pvc16 N-terminal domain-containing protein</fullName>
    </recommendedName>
</protein>
<dbReference type="Proteomes" id="UP001519363">
    <property type="component" value="Unassembled WGS sequence"/>
</dbReference>
<name>A0ABS5AKB2_9PSEU</name>
<keyword evidence="3" id="KW-1185">Reference proteome</keyword>
<comment type="caution">
    <text evidence="2">The sequence shown here is derived from an EMBL/GenBank/DDBJ whole genome shotgun (WGS) entry which is preliminary data.</text>
</comment>
<evidence type="ECO:0000313" key="3">
    <source>
        <dbReference type="Proteomes" id="UP001519363"/>
    </source>
</evidence>